<gene>
    <name evidence="2" type="ORF">I6N95_08415</name>
</gene>
<evidence type="ECO:0000313" key="2">
    <source>
        <dbReference type="EMBL" id="MBP1041024.1"/>
    </source>
</evidence>
<dbReference type="RefSeq" id="WP_209526664.1">
    <property type="nucleotide sequence ID" value="NZ_JAEEGA010000004.1"/>
</dbReference>
<dbReference type="AlphaFoldDB" id="A0A940SUP3"/>
<dbReference type="Proteomes" id="UP000674938">
    <property type="component" value="Unassembled WGS sequence"/>
</dbReference>
<evidence type="ECO:0008006" key="4">
    <source>
        <dbReference type="Google" id="ProtNLM"/>
    </source>
</evidence>
<feature type="chain" id="PRO_5039699691" description="DUF4767 domain-containing protein" evidence="1">
    <location>
        <begin position="21"/>
        <end position="151"/>
    </location>
</feature>
<reference evidence="2" key="1">
    <citation type="submission" date="2020-12" db="EMBL/GenBank/DDBJ databases">
        <title>Vagococcus allomyrinae sp. nov. and Enterococcus lavae sp. nov., isolated from the larvae of Allomyrina dichotoma.</title>
        <authorList>
            <person name="Lee S.D."/>
        </authorList>
    </citation>
    <scope>NUCLEOTIDE SEQUENCE</scope>
    <source>
        <strain evidence="2">BWB3-3</strain>
    </source>
</reference>
<evidence type="ECO:0000256" key="1">
    <source>
        <dbReference type="SAM" id="SignalP"/>
    </source>
</evidence>
<accession>A0A940SUP3</accession>
<feature type="signal peptide" evidence="1">
    <location>
        <begin position="1"/>
        <end position="20"/>
    </location>
</feature>
<sequence>MTIKKLILLIVSFLFLSACSQGSLRNELPPESSADLSKTSTLSQLVGEWASQTDEETYYLSIQSDSEKTIGYSQEAPTVKNKTYQPLAIESVTDEGVTALSQDEQTRYWFIFENEQITAYFGVNNDYYANKKASEIPVGLSKPIEYHKIID</sequence>
<keyword evidence="3" id="KW-1185">Reference proteome</keyword>
<comment type="caution">
    <text evidence="2">The sequence shown here is derived from an EMBL/GenBank/DDBJ whole genome shotgun (WGS) entry which is preliminary data.</text>
</comment>
<name>A0A940SUP3_9ENTE</name>
<evidence type="ECO:0000313" key="3">
    <source>
        <dbReference type="Proteomes" id="UP000674938"/>
    </source>
</evidence>
<protein>
    <recommendedName>
        <fullName evidence="4">DUF4767 domain-containing protein</fullName>
    </recommendedName>
</protein>
<dbReference type="PROSITE" id="PS51257">
    <property type="entry name" value="PROKAR_LIPOPROTEIN"/>
    <property type="match status" value="1"/>
</dbReference>
<keyword evidence="1" id="KW-0732">Signal</keyword>
<organism evidence="2 3">
    <name type="scientific">Vagococcus allomyrinae</name>
    <dbReference type="NCBI Taxonomy" id="2794353"/>
    <lineage>
        <taxon>Bacteria</taxon>
        <taxon>Bacillati</taxon>
        <taxon>Bacillota</taxon>
        <taxon>Bacilli</taxon>
        <taxon>Lactobacillales</taxon>
        <taxon>Enterococcaceae</taxon>
        <taxon>Vagococcus</taxon>
    </lineage>
</organism>
<dbReference type="EMBL" id="JAEEGA010000004">
    <property type="protein sequence ID" value="MBP1041024.1"/>
    <property type="molecule type" value="Genomic_DNA"/>
</dbReference>
<proteinExistence type="predicted"/>